<feature type="transmembrane region" description="Helical" evidence="18">
    <location>
        <begin position="279"/>
        <end position="299"/>
    </location>
</feature>
<feature type="transmembrane region" description="Helical" evidence="18">
    <location>
        <begin position="117"/>
        <end position="137"/>
    </location>
</feature>
<dbReference type="GO" id="GO:0047598">
    <property type="term" value="F:7-dehydrocholesterol reductase activity"/>
    <property type="evidence" value="ECO:0007669"/>
    <property type="project" value="UniProtKB-EC"/>
</dbReference>
<feature type="transmembrane region" description="Helical" evidence="18">
    <location>
        <begin position="211"/>
        <end position="229"/>
    </location>
</feature>
<keyword evidence="11" id="KW-0756">Sterol biosynthesis</keyword>
<evidence type="ECO:0000256" key="1">
    <source>
        <dbReference type="ARBA" id="ARBA00004141"/>
    </source>
</evidence>
<organism evidence="19 20">
    <name type="scientific">Pseudocohnilembus persalinus</name>
    <name type="common">Ciliate</name>
    <dbReference type="NCBI Taxonomy" id="266149"/>
    <lineage>
        <taxon>Eukaryota</taxon>
        <taxon>Sar</taxon>
        <taxon>Alveolata</taxon>
        <taxon>Ciliophora</taxon>
        <taxon>Intramacronucleata</taxon>
        <taxon>Oligohymenophorea</taxon>
        <taxon>Scuticociliatia</taxon>
        <taxon>Philasterida</taxon>
        <taxon>Pseudocohnilembidae</taxon>
        <taxon>Pseudocohnilembus</taxon>
    </lineage>
</organism>
<dbReference type="EMBL" id="LDAU01000109">
    <property type="protein sequence ID" value="KRX05300.1"/>
    <property type="molecule type" value="Genomic_DNA"/>
</dbReference>
<keyword evidence="4" id="KW-0153">Cholesterol metabolism</keyword>
<dbReference type="InParanoid" id="A0A0V0QSU0"/>
<keyword evidence="7" id="KW-0521">NADP</keyword>
<dbReference type="GO" id="GO:0016132">
    <property type="term" value="P:brassinosteroid biosynthetic process"/>
    <property type="evidence" value="ECO:0007669"/>
    <property type="project" value="TreeGrafter"/>
</dbReference>
<dbReference type="PANTHER" id="PTHR21257">
    <property type="entry name" value="DELTA(14)-STEROL REDUCTASE"/>
    <property type="match status" value="1"/>
</dbReference>
<dbReference type="AlphaFoldDB" id="A0A0V0QSU0"/>
<proteinExistence type="inferred from homology"/>
<dbReference type="OrthoDB" id="5326588at2759"/>
<evidence type="ECO:0000313" key="20">
    <source>
        <dbReference type="Proteomes" id="UP000054937"/>
    </source>
</evidence>
<comment type="subcellular location">
    <subcellularLocation>
        <location evidence="1">Membrane</location>
        <topology evidence="1">Multi-pass membrane protein</topology>
    </subcellularLocation>
</comment>
<accession>A0A0V0QSU0</accession>
<feature type="transmembrane region" description="Helical" evidence="18">
    <location>
        <begin position="249"/>
        <end position="267"/>
    </location>
</feature>
<evidence type="ECO:0000256" key="6">
    <source>
        <dbReference type="ARBA" id="ARBA00022778"/>
    </source>
</evidence>
<keyword evidence="9 18" id="KW-1133">Transmembrane helix</keyword>
<dbReference type="Proteomes" id="UP000054937">
    <property type="component" value="Unassembled WGS sequence"/>
</dbReference>
<feature type="transmembrane region" description="Helical" evidence="18">
    <location>
        <begin position="44"/>
        <end position="65"/>
    </location>
</feature>
<evidence type="ECO:0000256" key="8">
    <source>
        <dbReference type="ARBA" id="ARBA00022955"/>
    </source>
</evidence>
<evidence type="ECO:0000256" key="2">
    <source>
        <dbReference type="ARBA" id="ARBA00005402"/>
    </source>
</evidence>
<evidence type="ECO:0000256" key="7">
    <source>
        <dbReference type="ARBA" id="ARBA00022857"/>
    </source>
</evidence>
<evidence type="ECO:0000256" key="10">
    <source>
        <dbReference type="ARBA" id="ARBA00023002"/>
    </source>
</evidence>
<evidence type="ECO:0000256" key="12">
    <source>
        <dbReference type="ARBA" id="ARBA00023098"/>
    </source>
</evidence>
<dbReference type="Gene3D" id="1.20.120.1630">
    <property type="match status" value="1"/>
</dbReference>
<dbReference type="GO" id="GO:0006695">
    <property type="term" value="P:cholesterol biosynthetic process"/>
    <property type="evidence" value="ECO:0007669"/>
    <property type="project" value="UniProtKB-KW"/>
</dbReference>
<feature type="transmembrane region" description="Helical" evidence="18">
    <location>
        <begin position="12"/>
        <end position="32"/>
    </location>
</feature>
<evidence type="ECO:0000313" key="19">
    <source>
        <dbReference type="EMBL" id="KRX05300.1"/>
    </source>
</evidence>
<keyword evidence="6" id="KW-0152">Cholesterol biosynthesis</keyword>
<evidence type="ECO:0000256" key="17">
    <source>
        <dbReference type="ARBA" id="ARBA00042688"/>
    </source>
</evidence>
<dbReference type="InterPro" id="IPR001171">
    <property type="entry name" value="ERG24_DHCR-like"/>
</dbReference>
<evidence type="ECO:0000256" key="15">
    <source>
        <dbReference type="ARBA" id="ARBA00023221"/>
    </source>
</evidence>
<evidence type="ECO:0000256" key="13">
    <source>
        <dbReference type="ARBA" id="ARBA00023136"/>
    </source>
</evidence>
<evidence type="ECO:0000256" key="18">
    <source>
        <dbReference type="SAM" id="Phobius"/>
    </source>
</evidence>
<keyword evidence="5 18" id="KW-0812">Transmembrane</keyword>
<evidence type="ECO:0000256" key="14">
    <source>
        <dbReference type="ARBA" id="ARBA00023166"/>
    </source>
</evidence>
<gene>
    <name evidence="19" type="ORF">PPERSA_00601</name>
</gene>
<evidence type="ECO:0000256" key="4">
    <source>
        <dbReference type="ARBA" id="ARBA00022548"/>
    </source>
</evidence>
<protein>
    <recommendedName>
        <fullName evidence="16">7-dehydrocholesterol reductase</fullName>
        <ecNumber evidence="16">1.3.1.21</ecNumber>
    </recommendedName>
    <alternativeName>
        <fullName evidence="17">Sterol Delta(7)-reductase</fullName>
    </alternativeName>
</protein>
<keyword evidence="10" id="KW-0560">Oxidoreductase</keyword>
<keyword evidence="20" id="KW-1185">Reference proteome</keyword>
<evidence type="ECO:0000256" key="11">
    <source>
        <dbReference type="ARBA" id="ARBA00023011"/>
    </source>
</evidence>
<evidence type="ECO:0000256" key="5">
    <source>
        <dbReference type="ARBA" id="ARBA00022692"/>
    </source>
</evidence>
<comment type="caution">
    <text evidence="19">The sequence shown here is derived from an EMBL/GenBank/DDBJ whole genome shotgun (WGS) entry which is preliminary data.</text>
</comment>
<evidence type="ECO:0000256" key="9">
    <source>
        <dbReference type="ARBA" id="ARBA00022989"/>
    </source>
</evidence>
<evidence type="ECO:0000256" key="3">
    <source>
        <dbReference type="ARBA" id="ARBA00022516"/>
    </source>
</evidence>
<dbReference type="Pfam" id="PF01222">
    <property type="entry name" value="ERG4_ERG24"/>
    <property type="match status" value="1"/>
</dbReference>
<name>A0A0V0QSU0_PSEPJ</name>
<keyword evidence="13 18" id="KW-0472">Membrane</keyword>
<dbReference type="GO" id="GO:0005789">
    <property type="term" value="C:endoplasmic reticulum membrane"/>
    <property type="evidence" value="ECO:0007669"/>
    <property type="project" value="TreeGrafter"/>
</dbReference>
<dbReference type="EC" id="1.3.1.21" evidence="16"/>
<dbReference type="PANTHER" id="PTHR21257:SF38">
    <property type="entry name" value="7-DEHYDROCHOLESTEROL REDUCTASE"/>
    <property type="match status" value="1"/>
</dbReference>
<sequence length="424" mass="50437">MYQIQQKARYTIFPTFAIIILPLLLFGLVYYSSPMKNIDFSQNFNILKLILIYSLYAYAMLYPYSEKLITKGPVQVDDSIPHYNRNGFAFYLLTVTIQVLGQYQYGSDIFLFLMDNHILTLLILTMFGFIFVSYLLINGKQRHAQLKKAYKLHKTLEEPIKSNWIYQFYRGMDFHPKILGVDVKQLTNCRFGMMIWQILVLGWGFASYERFGVNWAVIVTTVLQTLYIGKFFYWEMGYFYTLDMTLDRAGFYICWGCIVFVPTFYTLASFITCAQPPELNFTTSIFILITGLISLYFNYQVDYQKQYFQKCNLEKKPCYIWGKKAEFLQVQYKRKDKTVESKLLLSGFWGMTRHMNYTFELVLAFCWCCVGMGATIFSLSYFVFLFFLLVSRVYRDEEKCQNKYGKYWNVYCEKVKYRLIPYLY</sequence>
<reference evidence="19 20" key="1">
    <citation type="journal article" date="2015" name="Sci. Rep.">
        <title>Genome of the facultative scuticociliatosis pathogen Pseudocohnilembus persalinus provides insight into its virulence through horizontal gene transfer.</title>
        <authorList>
            <person name="Xiong J."/>
            <person name="Wang G."/>
            <person name="Cheng J."/>
            <person name="Tian M."/>
            <person name="Pan X."/>
            <person name="Warren A."/>
            <person name="Jiang C."/>
            <person name="Yuan D."/>
            <person name="Miao W."/>
        </authorList>
    </citation>
    <scope>NUCLEOTIDE SEQUENCE [LARGE SCALE GENOMIC DNA]</scope>
    <source>
        <strain evidence="19">36N120E</strain>
    </source>
</reference>
<keyword evidence="15" id="KW-0753">Steroid metabolism</keyword>
<keyword evidence="8" id="KW-0752">Steroid biosynthesis</keyword>
<keyword evidence="14" id="KW-1207">Sterol metabolism</keyword>
<feature type="transmembrane region" description="Helical" evidence="18">
    <location>
        <begin position="361"/>
        <end position="389"/>
    </location>
</feature>
<evidence type="ECO:0000256" key="16">
    <source>
        <dbReference type="ARBA" id="ARBA00038851"/>
    </source>
</evidence>
<keyword evidence="3" id="KW-0444">Lipid biosynthesis</keyword>
<keyword evidence="12" id="KW-0443">Lipid metabolism</keyword>
<feature type="transmembrane region" description="Helical" evidence="18">
    <location>
        <begin position="86"/>
        <end position="105"/>
    </location>
</feature>
<comment type="similarity">
    <text evidence="2">Belongs to the ERG4/ERG24 family.</text>
</comment>